<feature type="compositionally biased region" description="Basic and acidic residues" evidence="1">
    <location>
        <begin position="43"/>
        <end position="55"/>
    </location>
</feature>
<feature type="region of interest" description="Disordered" evidence="1">
    <location>
        <begin position="1"/>
        <end position="22"/>
    </location>
</feature>
<feature type="region of interest" description="Disordered" evidence="1">
    <location>
        <begin position="39"/>
        <end position="63"/>
    </location>
</feature>
<dbReference type="Proteomes" id="UP001519460">
    <property type="component" value="Unassembled WGS sequence"/>
</dbReference>
<dbReference type="EMBL" id="JACVVK020000241">
    <property type="protein sequence ID" value="KAK7482614.1"/>
    <property type="molecule type" value="Genomic_DNA"/>
</dbReference>
<organism evidence="2 3">
    <name type="scientific">Batillaria attramentaria</name>
    <dbReference type="NCBI Taxonomy" id="370345"/>
    <lineage>
        <taxon>Eukaryota</taxon>
        <taxon>Metazoa</taxon>
        <taxon>Spiralia</taxon>
        <taxon>Lophotrochozoa</taxon>
        <taxon>Mollusca</taxon>
        <taxon>Gastropoda</taxon>
        <taxon>Caenogastropoda</taxon>
        <taxon>Sorbeoconcha</taxon>
        <taxon>Cerithioidea</taxon>
        <taxon>Batillariidae</taxon>
        <taxon>Batillaria</taxon>
    </lineage>
</organism>
<keyword evidence="3" id="KW-1185">Reference proteome</keyword>
<proteinExistence type="predicted"/>
<name>A0ABD0K5V5_9CAEN</name>
<comment type="caution">
    <text evidence="2">The sequence shown here is derived from an EMBL/GenBank/DDBJ whole genome shotgun (WGS) entry which is preliminary data.</text>
</comment>
<gene>
    <name evidence="2" type="ORF">BaRGS_00026113</name>
</gene>
<reference evidence="2 3" key="1">
    <citation type="journal article" date="2023" name="Sci. Data">
        <title>Genome assembly of the Korean intertidal mud-creeper Batillaria attramentaria.</title>
        <authorList>
            <person name="Patra A.K."/>
            <person name="Ho P.T."/>
            <person name="Jun S."/>
            <person name="Lee S.J."/>
            <person name="Kim Y."/>
            <person name="Won Y.J."/>
        </authorList>
    </citation>
    <scope>NUCLEOTIDE SEQUENCE [LARGE SCALE GENOMIC DNA]</scope>
    <source>
        <strain evidence="2">Wonlab-2016</strain>
    </source>
</reference>
<evidence type="ECO:0000313" key="3">
    <source>
        <dbReference type="Proteomes" id="UP001519460"/>
    </source>
</evidence>
<dbReference type="AlphaFoldDB" id="A0ABD0K5V5"/>
<evidence type="ECO:0000313" key="2">
    <source>
        <dbReference type="EMBL" id="KAK7482614.1"/>
    </source>
</evidence>
<protein>
    <submittedName>
        <fullName evidence="2">Uncharacterized protein</fullName>
    </submittedName>
</protein>
<sequence>MRERVKRTSRVAGPCARGASGSLSALSTASSLRAHAAALVSDRNAREPTRSDRAQRSLCSSTAASEIKRTTHMTAMLTNQIFG</sequence>
<evidence type="ECO:0000256" key="1">
    <source>
        <dbReference type="SAM" id="MobiDB-lite"/>
    </source>
</evidence>
<accession>A0ABD0K5V5</accession>